<evidence type="ECO:0000313" key="1">
    <source>
        <dbReference type="EMBL" id="KPM32939.1"/>
    </source>
</evidence>
<gene>
    <name evidence="1" type="ORF">I595_1366</name>
</gene>
<reference evidence="1 2" key="1">
    <citation type="submission" date="2015-09" db="EMBL/GenBank/DDBJ databases">
        <title>Genome sequence of the marine flavobacterium Croceitalea dokdonensis DOKDO 023 that contains proton- and sodium-pumping rhodopsins.</title>
        <authorList>
            <person name="Kwon S.-K."/>
            <person name="Lee H.K."/>
            <person name="Kwak M.-J."/>
            <person name="Kim J.F."/>
        </authorList>
    </citation>
    <scope>NUCLEOTIDE SEQUENCE [LARGE SCALE GENOMIC DNA]</scope>
    <source>
        <strain evidence="1 2">DOKDO 023</strain>
    </source>
</reference>
<sequence length="38" mass="4440">MLFFGLRNVWLLAIKGLPDLYFLFDLLRNFIILLAIVG</sequence>
<proteinExistence type="predicted"/>
<evidence type="ECO:0000313" key="2">
    <source>
        <dbReference type="Proteomes" id="UP000050280"/>
    </source>
</evidence>
<comment type="caution">
    <text evidence="1">The sequence shown here is derived from an EMBL/GenBank/DDBJ whole genome shotgun (WGS) entry which is preliminary data.</text>
</comment>
<protein>
    <submittedName>
        <fullName evidence="1">Uncharacterized protein</fullName>
    </submittedName>
</protein>
<dbReference type="AlphaFoldDB" id="A0A0P7AXZ5"/>
<dbReference type="EMBL" id="LDJX01000002">
    <property type="protein sequence ID" value="KPM32939.1"/>
    <property type="molecule type" value="Genomic_DNA"/>
</dbReference>
<dbReference type="Proteomes" id="UP000050280">
    <property type="component" value="Unassembled WGS sequence"/>
</dbReference>
<name>A0A0P7AXZ5_9FLAO</name>
<organism evidence="1 2">
    <name type="scientific">Croceitalea dokdonensis DOKDO 023</name>
    <dbReference type="NCBI Taxonomy" id="1300341"/>
    <lineage>
        <taxon>Bacteria</taxon>
        <taxon>Pseudomonadati</taxon>
        <taxon>Bacteroidota</taxon>
        <taxon>Flavobacteriia</taxon>
        <taxon>Flavobacteriales</taxon>
        <taxon>Flavobacteriaceae</taxon>
        <taxon>Croceitalea</taxon>
    </lineage>
</organism>
<accession>A0A0P7AXZ5</accession>
<keyword evidence="2" id="KW-1185">Reference proteome</keyword>